<dbReference type="Gene3D" id="3.40.50.11270">
    <property type="match status" value="1"/>
</dbReference>
<feature type="binding site" evidence="5">
    <location>
        <position position="126"/>
    </location>
    <ligand>
        <name>(2E)-4-hydroxy-3-methylbut-2-enyl diphosphate</name>
        <dbReference type="ChEBI" id="CHEBI:128753"/>
    </ligand>
</feature>
<keyword evidence="4 5" id="KW-0411">Iron-sulfur</keyword>
<dbReference type="GO" id="GO:0019288">
    <property type="term" value="P:isopentenyl diphosphate biosynthetic process, methylerythritol 4-phosphate pathway"/>
    <property type="evidence" value="ECO:0007669"/>
    <property type="project" value="UniProtKB-UniRule"/>
</dbReference>
<comment type="catalytic activity">
    <reaction evidence="5">
        <text>dimethylallyl diphosphate + 2 oxidized [2Fe-2S]-[ferredoxin] + H2O = (2E)-4-hydroxy-3-methylbut-2-enyl diphosphate + 2 reduced [2Fe-2S]-[ferredoxin] + 2 H(+)</text>
        <dbReference type="Rhea" id="RHEA:24825"/>
        <dbReference type="Rhea" id="RHEA-COMP:10000"/>
        <dbReference type="Rhea" id="RHEA-COMP:10001"/>
        <dbReference type="ChEBI" id="CHEBI:15377"/>
        <dbReference type="ChEBI" id="CHEBI:15378"/>
        <dbReference type="ChEBI" id="CHEBI:33737"/>
        <dbReference type="ChEBI" id="CHEBI:33738"/>
        <dbReference type="ChEBI" id="CHEBI:57623"/>
        <dbReference type="ChEBI" id="CHEBI:128753"/>
        <dbReference type="EC" id="1.17.7.4"/>
    </reaction>
</comment>
<dbReference type="PANTHER" id="PTHR30426:SF0">
    <property type="entry name" value="4-HYDROXY-3-METHYLBUT-2-ENYL DIPHOSPHATE REDUCTASE"/>
    <property type="match status" value="1"/>
</dbReference>
<proteinExistence type="inferred from homology"/>
<keyword evidence="3 5" id="KW-0408">Iron</keyword>
<accession>G7V9R0</accession>
<dbReference type="HOGENOM" id="CLU_027486_0_1_0"/>
<dbReference type="STRING" id="580340.Tlie_0877"/>
<feature type="binding site" evidence="5">
    <location>
        <position position="15"/>
    </location>
    <ligand>
        <name>[4Fe-4S] cluster</name>
        <dbReference type="ChEBI" id="CHEBI:49883"/>
    </ligand>
</feature>
<organism evidence="6 7">
    <name type="scientific">Thermovirga lienii (strain ATCC BAA-1197 / DSM 17291 / Cas60314)</name>
    <dbReference type="NCBI Taxonomy" id="580340"/>
    <lineage>
        <taxon>Bacteria</taxon>
        <taxon>Thermotogati</taxon>
        <taxon>Synergistota</taxon>
        <taxon>Synergistia</taxon>
        <taxon>Synergistales</taxon>
        <taxon>Thermovirgaceae</taxon>
        <taxon>Thermovirga</taxon>
    </lineage>
</organism>
<feature type="binding site" evidence="5">
    <location>
        <position position="192"/>
    </location>
    <ligand>
        <name>[4Fe-4S] cluster</name>
        <dbReference type="ChEBI" id="CHEBI:49883"/>
    </ligand>
</feature>
<comment type="pathway">
    <text evidence="5">Isoprenoid biosynthesis; isopentenyl diphosphate biosynthesis via DXP pathway; isopentenyl diphosphate from 1-deoxy-D-xylulose 5-phosphate: step 6/6.</text>
</comment>
<dbReference type="PANTHER" id="PTHR30426">
    <property type="entry name" value="4-HYDROXY-3-METHYLBUT-2-ENYL DIPHOSPHATE REDUCTASE"/>
    <property type="match status" value="1"/>
</dbReference>
<evidence type="ECO:0000256" key="4">
    <source>
        <dbReference type="ARBA" id="ARBA00023014"/>
    </source>
</evidence>
<feature type="binding site" evidence="5">
    <location>
        <position position="126"/>
    </location>
    <ligand>
        <name>dimethylallyl diphosphate</name>
        <dbReference type="ChEBI" id="CHEBI:57623"/>
    </ligand>
</feature>
<dbReference type="GO" id="GO:0051539">
    <property type="term" value="F:4 iron, 4 sulfur cluster binding"/>
    <property type="evidence" value="ECO:0007669"/>
    <property type="project" value="UniProtKB-UniRule"/>
</dbReference>
<feature type="binding site" evidence="5">
    <location>
        <position position="43"/>
    </location>
    <ligand>
        <name>dimethylallyl diphosphate</name>
        <dbReference type="ChEBI" id="CHEBI:57623"/>
    </ligand>
</feature>
<feature type="binding site" evidence="5">
    <location>
        <position position="76"/>
    </location>
    <ligand>
        <name>dimethylallyl diphosphate</name>
        <dbReference type="ChEBI" id="CHEBI:57623"/>
    </ligand>
</feature>
<dbReference type="InterPro" id="IPR003451">
    <property type="entry name" value="LytB/IspH"/>
</dbReference>
<keyword evidence="5 6" id="KW-0560">Oxidoreductase</keyword>
<feature type="binding site" evidence="5">
    <location>
        <position position="98"/>
    </location>
    <ligand>
        <name>[4Fe-4S] cluster</name>
        <dbReference type="ChEBI" id="CHEBI:49883"/>
    </ligand>
</feature>
<feature type="binding site" evidence="5">
    <location>
        <position position="43"/>
    </location>
    <ligand>
        <name>(2E)-4-hydroxy-3-methylbut-2-enyl diphosphate</name>
        <dbReference type="ChEBI" id="CHEBI:128753"/>
    </ligand>
</feature>
<sequence>MVEPKVILADPIGFCFGVERAVNLLEEALKVHGKVYCIGSPIHNPQETARLENKGLVVVDSGEEIPNGSAVFVRAHGLPEGDRRELLNRGHSLIDGTCPFVFKAQKKASFLISQGYRVLILGDKDHPEVKAITQHLGERSSVVLPGEPLPEEVSGGKVGIISQTTQRLEDLANLVQLVVPKASELRVYNTICGATEARQKAVAELAGITDGVVVIGGKNSANTRKLFEIALERNNQAIWIEEASELDWRWLEGKSIIGVAAGASTPDWLIDDFLKLLGKAKGVVKEDGR</sequence>
<dbReference type="Gene3D" id="3.40.1010.20">
    <property type="entry name" value="4-hydroxy-3-methylbut-2-enyl diphosphate reductase, catalytic domain"/>
    <property type="match status" value="2"/>
</dbReference>
<dbReference type="eggNOG" id="COG0761">
    <property type="taxonomic scope" value="Bacteria"/>
</dbReference>
<feature type="binding site" evidence="5">
    <location>
        <position position="220"/>
    </location>
    <ligand>
        <name>(2E)-4-hydroxy-3-methylbut-2-enyl diphosphate</name>
        <dbReference type="ChEBI" id="CHEBI:128753"/>
    </ligand>
</feature>
<dbReference type="GO" id="GO:0051745">
    <property type="term" value="F:4-hydroxy-3-methylbut-2-enyl diphosphate reductase activity"/>
    <property type="evidence" value="ECO:0007669"/>
    <property type="project" value="UniProtKB-UniRule"/>
</dbReference>
<comment type="similarity">
    <text evidence="5">Belongs to the IspH family.</text>
</comment>
<evidence type="ECO:0000256" key="5">
    <source>
        <dbReference type="HAMAP-Rule" id="MF_00191"/>
    </source>
</evidence>
<feature type="binding site" evidence="5">
    <location>
        <position position="264"/>
    </location>
    <ligand>
        <name>(2E)-4-hydroxy-3-methylbut-2-enyl diphosphate</name>
        <dbReference type="ChEBI" id="CHEBI:128753"/>
    </ligand>
</feature>
<keyword evidence="5" id="KW-0414">Isoprene biosynthesis</keyword>
<feature type="binding site" evidence="5">
    <location>
        <position position="164"/>
    </location>
    <ligand>
        <name>(2E)-4-hydroxy-3-methylbut-2-enyl diphosphate</name>
        <dbReference type="ChEBI" id="CHEBI:128753"/>
    </ligand>
</feature>
<dbReference type="Proteomes" id="UP000005868">
    <property type="component" value="Chromosome"/>
</dbReference>
<evidence type="ECO:0000256" key="2">
    <source>
        <dbReference type="ARBA" id="ARBA00022723"/>
    </source>
</evidence>
<dbReference type="GO" id="GO:0016114">
    <property type="term" value="P:terpenoid biosynthetic process"/>
    <property type="evidence" value="ECO:0007669"/>
    <property type="project" value="UniProtKB-UniRule"/>
</dbReference>
<dbReference type="HAMAP" id="MF_00191">
    <property type="entry name" value="IspH"/>
    <property type="match status" value="1"/>
</dbReference>
<evidence type="ECO:0000313" key="6">
    <source>
        <dbReference type="EMBL" id="AER66610.1"/>
    </source>
</evidence>
<keyword evidence="2 5" id="KW-0479">Metal-binding</keyword>
<dbReference type="UniPathway" id="UPA00059">
    <property type="reaction ID" value="UER00105"/>
</dbReference>
<comment type="function">
    <text evidence="5">Catalyzes the conversion of 1-hydroxy-2-methyl-2-(E)-butenyl 4-diphosphate (HMBPP) into a mixture of isopentenyl diphosphate (IPP) and dimethylallyl diphosphate (DMAPP). Acts in the terminal step of the DOXP/MEP pathway for isoprenoid precursor biosynthesis.</text>
</comment>
<dbReference type="NCBIfam" id="TIGR00216">
    <property type="entry name" value="ispH_lytB"/>
    <property type="match status" value="1"/>
</dbReference>
<dbReference type="UniPathway" id="UPA00056">
    <property type="reaction ID" value="UER00097"/>
</dbReference>
<reference evidence="6 7" key="2">
    <citation type="journal article" date="2012" name="Stand. Genomic Sci.">
        <title>Genome sequence of the moderately thermophilic, amino-acid-degrading and sulfur-reducing bacterium Thermovirga lienii type strain (Cas60314(T)).</title>
        <authorList>
            <person name="Goker M."/>
            <person name="Saunders E."/>
            <person name="Lapidus A."/>
            <person name="Nolan M."/>
            <person name="Lucas S."/>
            <person name="Hammon N."/>
            <person name="Deshpande S."/>
            <person name="Cheng J.F."/>
            <person name="Han C."/>
            <person name="Tapia R."/>
            <person name="Goodwin L.A."/>
            <person name="Pitluck S."/>
            <person name="Liolios K."/>
            <person name="Mavromatis K."/>
            <person name="Pagani I."/>
            <person name="Ivanova N."/>
            <person name="Mikhailova N."/>
            <person name="Pati A."/>
            <person name="Chen A."/>
            <person name="Palaniappan K."/>
            <person name="Land M."/>
            <person name="Chang Y.J."/>
            <person name="Jeffries C.D."/>
            <person name="Brambilla E.M."/>
            <person name="Rohde M."/>
            <person name="Spring S."/>
            <person name="Detter J.C."/>
            <person name="Woyke T."/>
            <person name="Bristow J."/>
            <person name="Eisen J.A."/>
            <person name="Markowitz V."/>
            <person name="Hugenholtz P."/>
            <person name="Kyrpides N.C."/>
            <person name="Klenk H.P."/>
        </authorList>
    </citation>
    <scope>NUCLEOTIDE SEQUENCE [LARGE SCALE GENOMIC DNA]</scope>
    <source>
        <strain evidence="7">ATCC BAA-1197 / DSM 17291 / Cas60314</strain>
    </source>
</reference>
<feature type="binding site" evidence="5">
    <location>
        <position position="76"/>
    </location>
    <ligand>
        <name>isopentenyl diphosphate</name>
        <dbReference type="ChEBI" id="CHEBI:128769"/>
    </ligand>
</feature>
<dbReference type="OrthoDB" id="9804077at2"/>
<evidence type="ECO:0000313" key="7">
    <source>
        <dbReference type="Proteomes" id="UP000005868"/>
    </source>
</evidence>
<feature type="binding site" evidence="5">
    <location>
        <position position="126"/>
    </location>
    <ligand>
        <name>isopentenyl diphosphate</name>
        <dbReference type="ChEBI" id="CHEBI:128769"/>
    </ligand>
</feature>
<feature type="binding site" evidence="5">
    <location>
        <position position="222"/>
    </location>
    <ligand>
        <name>isopentenyl diphosphate</name>
        <dbReference type="ChEBI" id="CHEBI:128769"/>
    </ligand>
</feature>
<evidence type="ECO:0000256" key="1">
    <source>
        <dbReference type="ARBA" id="ARBA00022485"/>
    </source>
</evidence>
<feature type="binding site" evidence="5">
    <location>
        <position position="222"/>
    </location>
    <ligand>
        <name>(2E)-4-hydroxy-3-methylbut-2-enyl diphosphate</name>
        <dbReference type="ChEBI" id="CHEBI:128753"/>
    </ligand>
</feature>
<keyword evidence="1 5" id="KW-0004">4Fe-4S</keyword>
<comment type="catalytic activity">
    <reaction evidence="5">
        <text>isopentenyl diphosphate + 2 oxidized [2Fe-2S]-[ferredoxin] + H2O = (2E)-4-hydroxy-3-methylbut-2-enyl diphosphate + 2 reduced [2Fe-2S]-[ferredoxin] + 2 H(+)</text>
        <dbReference type="Rhea" id="RHEA:24488"/>
        <dbReference type="Rhea" id="RHEA-COMP:10000"/>
        <dbReference type="Rhea" id="RHEA-COMP:10001"/>
        <dbReference type="ChEBI" id="CHEBI:15377"/>
        <dbReference type="ChEBI" id="CHEBI:15378"/>
        <dbReference type="ChEBI" id="CHEBI:33737"/>
        <dbReference type="ChEBI" id="CHEBI:33738"/>
        <dbReference type="ChEBI" id="CHEBI:128753"/>
        <dbReference type="ChEBI" id="CHEBI:128769"/>
        <dbReference type="EC" id="1.17.7.4"/>
    </reaction>
</comment>
<gene>
    <name evidence="5" type="primary">ispH</name>
    <name evidence="6" type="ordered locus">Tlie_0877</name>
</gene>
<feature type="binding site" evidence="5">
    <location>
        <position position="264"/>
    </location>
    <ligand>
        <name>isopentenyl diphosphate</name>
        <dbReference type="ChEBI" id="CHEBI:128769"/>
    </ligand>
</feature>
<keyword evidence="7" id="KW-1185">Reference proteome</keyword>
<feature type="active site" description="Proton donor" evidence="5">
    <location>
        <position position="128"/>
    </location>
</feature>
<dbReference type="CDD" id="cd13944">
    <property type="entry name" value="lytB_ispH"/>
    <property type="match status" value="1"/>
</dbReference>
<protein>
    <recommendedName>
        <fullName evidence="5">4-hydroxy-3-methylbut-2-enyl diphosphate reductase</fullName>
        <shortName evidence="5">HMBPP reductase</shortName>
        <ecNumber evidence="5">1.17.7.4</ecNumber>
    </recommendedName>
</protein>
<dbReference type="KEGG" id="tli:Tlie_0877"/>
<dbReference type="EC" id="1.17.7.4" evidence="5"/>
<reference evidence="7" key="1">
    <citation type="submission" date="2011-10" db="EMBL/GenBank/DDBJ databases">
        <title>The complete genome of chromosome of Thermovirga lienii DSM 17291.</title>
        <authorList>
            <consortium name="US DOE Joint Genome Institute (JGI-PGF)"/>
            <person name="Lucas S."/>
            <person name="Copeland A."/>
            <person name="Lapidus A."/>
            <person name="Glavina del Rio T."/>
            <person name="Dalin E."/>
            <person name="Tice H."/>
            <person name="Bruce D."/>
            <person name="Goodwin L."/>
            <person name="Pitluck S."/>
            <person name="Peters L."/>
            <person name="Mikhailova N."/>
            <person name="Saunders E."/>
            <person name="Kyrpides N."/>
            <person name="Mavromatis K."/>
            <person name="Ivanova N."/>
            <person name="Last F.I."/>
            <person name="Brettin T."/>
            <person name="Detter J.C."/>
            <person name="Han C."/>
            <person name="Larimer F."/>
            <person name="Land M."/>
            <person name="Hauser L."/>
            <person name="Markowitz V."/>
            <person name="Cheng J.-F."/>
            <person name="Hugenholtz P."/>
            <person name="Woyke T."/>
            <person name="Wu D."/>
            <person name="Spring S."/>
            <person name="Schroeder M."/>
            <person name="Brambilla E.-M."/>
            <person name="Klenk H.-P."/>
            <person name="Eisen J.A."/>
        </authorList>
    </citation>
    <scope>NUCLEOTIDE SEQUENCE [LARGE SCALE GENOMIC DNA]</scope>
    <source>
        <strain evidence="7">ATCC BAA-1197 / DSM 17291 / Cas60314</strain>
    </source>
</reference>
<feature type="binding site" evidence="5">
    <location>
        <position position="43"/>
    </location>
    <ligand>
        <name>isopentenyl diphosphate</name>
        <dbReference type="ChEBI" id="CHEBI:128769"/>
    </ligand>
</feature>
<evidence type="ECO:0000256" key="3">
    <source>
        <dbReference type="ARBA" id="ARBA00023004"/>
    </source>
</evidence>
<dbReference type="Pfam" id="PF02401">
    <property type="entry name" value="LYTB"/>
    <property type="match status" value="1"/>
</dbReference>
<feature type="binding site" evidence="5">
    <location>
        <position position="220"/>
    </location>
    <ligand>
        <name>dimethylallyl diphosphate</name>
        <dbReference type="ChEBI" id="CHEBI:57623"/>
    </ligand>
</feature>
<feature type="binding site" evidence="5">
    <location>
        <position position="76"/>
    </location>
    <ligand>
        <name>(2E)-4-hydroxy-3-methylbut-2-enyl diphosphate</name>
        <dbReference type="ChEBI" id="CHEBI:128753"/>
    </ligand>
</feature>
<name>G7V9R0_THELD</name>
<feature type="binding site" evidence="5">
    <location>
        <position position="264"/>
    </location>
    <ligand>
        <name>dimethylallyl diphosphate</name>
        <dbReference type="ChEBI" id="CHEBI:57623"/>
    </ligand>
</feature>
<dbReference type="EMBL" id="CP003096">
    <property type="protein sequence ID" value="AER66610.1"/>
    <property type="molecule type" value="Genomic_DNA"/>
</dbReference>
<dbReference type="GO" id="GO:0046872">
    <property type="term" value="F:metal ion binding"/>
    <property type="evidence" value="ECO:0007669"/>
    <property type="project" value="UniProtKB-KW"/>
</dbReference>
<comment type="cofactor">
    <cofactor evidence="5">
        <name>[4Fe-4S] cluster</name>
        <dbReference type="ChEBI" id="CHEBI:49883"/>
    </cofactor>
    <text evidence="5">Binds 1 [4Fe-4S] cluster per subunit.</text>
</comment>
<dbReference type="GO" id="GO:0050992">
    <property type="term" value="P:dimethylallyl diphosphate biosynthetic process"/>
    <property type="evidence" value="ECO:0007669"/>
    <property type="project" value="UniProtKB-UniRule"/>
</dbReference>
<comment type="caution">
    <text evidence="5">Lacks conserved residue(s) required for the propagation of feature annotation.</text>
</comment>
<dbReference type="AlphaFoldDB" id="G7V9R0"/>
<comment type="pathway">
    <text evidence="5">Isoprenoid biosynthesis; dimethylallyl diphosphate biosynthesis; dimethylallyl diphosphate from (2E)-4-hydroxy-3-methylbutenyl diphosphate: step 1/1.</text>
</comment>
<feature type="binding site" evidence="5">
    <location>
        <position position="222"/>
    </location>
    <ligand>
        <name>dimethylallyl diphosphate</name>
        <dbReference type="ChEBI" id="CHEBI:57623"/>
    </ligand>
</feature>
<feature type="binding site" evidence="5">
    <location>
        <position position="220"/>
    </location>
    <ligand>
        <name>isopentenyl diphosphate</name>
        <dbReference type="ChEBI" id="CHEBI:128769"/>
    </ligand>
</feature>